<reference evidence="2" key="1">
    <citation type="submission" date="2012-02" db="EMBL/GenBank/DDBJ databases">
        <title>The complete genome of Halobacteroides halobius DSM 5150.</title>
        <authorList>
            <person name="Lucas S."/>
            <person name="Copeland A."/>
            <person name="Lapidus A."/>
            <person name="Glavina del Rio T."/>
            <person name="Dalin E."/>
            <person name="Tice H."/>
            <person name="Bruce D."/>
            <person name="Goodwin L."/>
            <person name="Pitluck S."/>
            <person name="Peters L."/>
            <person name="Mikhailova N."/>
            <person name="Gu W."/>
            <person name="Kyrpides N."/>
            <person name="Mavromatis K."/>
            <person name="Ivanova N."/>
            <person name="Brettin T."/>
            <person name="Detter J.C."/>
            <person name="Han C."/>
            <person name="Larimer F."/>
            <person name="Land M."/>
            <person name="Hauser L."/>
            <person name="Markowitz V."/>
            <person name="Cheng J.-F."/>
            <person name="Hugenholtz P."/>
            <person name="Woyke T."/>
            <person name="Wu D."/>
            <person name="Tindall B."/>
            <person name="Pomrenke H."/>
            <person name="Brambilla E."/>
            <person name="Klenk H.-P."/>
            <person name="Eisen J.A."/>
        </authorList>
    </citation>
    <scope>NUCLEOTIDE SEQUENCE [LARGE SCALE GENOMIC DNA]</scope>
    <source>
        <strain evidence="2">ATCC 35273 / DSM 5150 / MD-1</strain>
    </source>
</reference>
<dbReference type="KEGG" id="hhl:Halha_0831"/>
<dbReference type="eggNOG" id="COG1328">
    <property type="taxonomic scope" value="Bacteria"/>
</dbReference>
<dbReference type="EMBL" id="CP003359">
    <property type="protein sequence ID" value="AGB40799.1"/>
    <property type="molecule type" value="Genomic_DNA"/>
</dbReference>
<dbReference type="RefSeq" id="WP_015326524.1">
    <property type="nucleotide sequence ID" value="NC_019978.1"/>
</dbReference>
<dbReference type="Pfam" id="PF11230">
    <property type="entry name" value="YjjI-like"/>
    <property type="match status" value="1"/>
</dbReference>
<dbReference type="NCBIfam" id="TIGR04040">
    <property type="entry name" value="glycyl_YjjI"/>
    <property type="match status" value="1"/>
</dbReference>
<evidence type="ECO:0000313" key="2">
    <source>
        <dbReference type="Proteomes" id="UP000010880"/>
    </source>
</evidence>
<sequence>MKEQVLKIIKNQELEQYQKIISLARTAENSLDVLGLNEGEKHLLEEGIICDLAEGNAPFKPRYNLVNFEKFMEHGSDFLDLKPPQNLAEAINSLLILYKHIPSVTTFPVYLGKIDQLLNPFIDDIEDEEKVLSQIKLFLTHIDRTLTDSFVHANIGPEETIAGRLILQAERELENPIPNLSLKYNKEITSDELALEAVKTGLAVSKPYFANHKMFVKDFGERYGVASCYNGLPLGGGSFTLVRLNLKALAETAESKKDLLAKKLPHAIEIMTGIMDKRIRFIVEESGFFESNFLIKEGLLNLDNYTAMFGVFGLAEAVNYFMNQENSEERYGQGDKADELGLSIMEEIADKVADHKNQFCNGSNQRFLLHAQSGIGSDKGITPGCRIPIGEEPVMHKHILHAGQYHHFFPTGVSDIFAFDSTNKRNPEAVLDIIKGAMESGLRMFAFYTADSELVRITGYLVKRSEMEKLKEGNSVLRDTTALGLETMKNRDLDGRKLRNND</sequence>
<dbReference type="Gene3D" id="3.20.70.20">
    <property type="match status" value="1"/>
</dbReference>
<dbReference type="SUPFAM" id="SSF51998">
    <property type="entry name" value="PFL-like glycyl radical enzymes"/>
    <property type="match status" value="1"/>
</dbReference>
<protein>
    <submittedName>
        <fullName evidence="1">Glycine radical enzyme, YjjI family</fullName>
    </submittedName>
</protein>
<gene>
    <name evidence="1" type="ordered locus">Halha_0831</name>
</gene>
<evidence type="ECO:0000313" key="1">
    <source>
        <dbReference type="EMBL" id="AGB40799.1"/>
    </source>
</evidence>
<dbReference type="STRING" id="748449.Halha_0831"/>
<dbReference type="OrthoDB" id="6189458at2"/>
<dbReference type="PIRSF" id="PIRSF028991">
    <property type="entry name" value="Glycl_rad_HI0521_prd"/>
    <property type="match status" value="1"/>
</dbReference>
<accession>L0K8Z0</accession>
<dbReference type="AlphaFoldDB" id="L0K8Z0"/>
<keyword evidence="2" id="KW-1185">Reference proteome</keyword>
<proteinExistence type="predicted"/>
<dbReference type="HOGENOM" id="CLU_046504_1_0_9"/>
<dbReference type="InterPro" id="IPR016905">
    <property type="entry name" value="Glycyl_radical_YjjI-like"/>
</dbReference>
<organism evidence="1 2">
    <name type="scientific">Halobacteroides halobius (strain ATCC 35273 / DSM 5150 / MD-1)</name>
    <dbReference type="NCBI Taxonomy" id="748449"/>
    <lineage>
        <taxon>Bacteria</taxon>
        <taxon>Bacillati</taxon>
        <taxon>Bacillota</taxon>
        <taxon>Clostridia</taxon>
        <taxon>Halanaerobiales</taxon>
        <taxon>Halobacteroidaceae</taxon>
        <taxon>Halobacteroides</taxon>
    </lineage>
</organism>
<name>L0K8Z0_HALHC</name>
<dbReference type="Proteomes" id="UP000010880">
    <property type="component" value="Chromosome"/>
</dbReference>
<dbReference type="PATRIC" id="fig|748449.3.peg.789"/>